<dbReference type="Proteomes" id="UP000321863">
    <property type="component" value="Unassembled WGS sequence"/>
</dbReference>
<organism evidence="1 2">
    <name type="scientific">Chryseobacterium hagamense</name>
    <dbReference type="NCBI Taxonomy" id="395935"/>
    <lineage>
        <taxon>Bacteria</taxon>
        <taxon>Pseudomonadati</taxon>
        <taxon>Bacteroidota</taxon>
        <taxon>Flavobacteriia</taxon>
        <taxon>Flavobacteriales</taxon>
        <taxon>Weeksellaceae</taxon>
        <taxon>Chryseobacterium group</taxon>
        <taxon>Chryseobacterium</taxon>
    </lineage>
</organism>
<proteinExistence type="predicted"/>
<evidence type="ECO:0008006" key="3">
    <source>
        <dbReference type="Google" id="ProtNLM"/>
    </source>
</evidence>
<dbReference type="OrthoDB" id="678197at2"/>
<comment type="caution">
    <text evidence="1">The sequence shown here is derived from an EMBL/GenBank/DDBJ whole genome shotgun (WGS) entry which is preliminary data.</text>
</comment>
<dbReference type="Pfam" id="PF12559">
    <property type="entry name" value="Inhibitor_I10"/>
    <property type="match status" value="1"/>
</dbReference>
<dbReference type="InterPro" id="IPR022217">
    <property type="entry name" value="Prot_inh_I10_marinostatin"/>
</dbReference>
<dbReference type="AlphaFoldDB" id="A0A511YMM6"/>
<evidence type="ECO:0000313" key="2">
    <source>
        <dbReference type="Proteomes" id="UP000321863"/>
    </source>
</evidence>
<dbReference type="EMBL" id="BJYJ01000010">
    <property type="protein sequence ID" value="GEN76462.1"/>
    <property type="molecule type" value="Genomic_DNA"/>
</dbReference>
<keyword evidence="2" id="KW-1185">Reference proteome</keyword>
<reference evidence="1 2" key="1">
    <citation type="submission" date="2019-07" db="EMBL/GenBank/DDBJ databases">
        <title>Whole genome shotgun sequence of Chryseobacterium hagamense NBRC 105253.</title>
        <authorList>
            <person name="Hosoyama A."/>
            <person name="Uohara A."/>
            <person name="Ohji S."/>
            <person name="Ichikawa N."/>
        </authorList>
    </citation>
    <scope>NUCLEOTIDE SEQUENCE [LARGE SCALE GENOMIC DNA]</scope>
    <source>
        <strain evidence="1 2">NBRC 105253</strain>
    </source>
</reference>
<accession>A0A511YMM6</accession>
<sequence>MENKKTKKPFFASFLEKQIQDPEKIKGGSGTITSPEEDNVTGVLKDNVTAPNYDAVTMRYPSDSDASEDLD</sequence>
<dbReference type="RefSeq" id="WP_146941447.1">
    <property type="nucleotide sequence ID" value="NZ_BJYJ01000010.1"/>
</dbReference>
<protein>
    <recommendedName>
        <fullName evidence="3">Serine endopeptidase</fullName>
    </recommendedName>
</protein>
<name>A0A511YMM6_9FLAO</name>
<gene>
    <name evidence="1" type="ORF">CHA01nite_22020</name>
</gene>
<dbReference type="NCBIfam" id="NF033738">
    <property type="entry name" value="microvirid_RiPP"/>
    <property type="match status" value="1"/>
</dbReference>
<evidence type="ECO:0000313" key="1">
    <source>
        <dbReference type="EMBL" id="GEN76462.1"/>
    </source>
</evidence>